<organism evidence="1">
    <name type="scientific">Octopus bimaculoides</name>
    <name type="common">California two-spotted octopus</name>
    <dbReference type="NCBI Taxonomy" id="37653"/>
    <lineage>
        <taxon>Eukaryota</taxon>
        <taxon>Metazoa</taxon>
        <taxon>Spiralia</taxon>
        <taxon>Lophotrochozoa</taxon>
        <taxon>Mollusca</taxon>
        <taxon>Cephalopoda</taxon>
        <taxon>Coleoidea</taxon>
        <taxon>Octopodiformes</taxon>
        <taxon>Octopoda</taxon>
        <taxon>Incirrata</taxon>
        <taxon>Octopodidae</taxon>
        <taxon>Octopus</taxon>
    </lineage>
</organism>
<reference evidence="1" key="1">
    <citation type="submission" date="2015-07" db="EMBL/GenBank/DDBJ databases">
        <title>MeaNS - Measles Nucleotide Surveillance Program.</title>
        <authorList>
            <person name="Tran T."/>
            <person name="Druce J."/>
        </authorList>
    </citation>
    <scope>NUCLEOTIDE SEQUENCE</scope>
    <source>
        <strain evidence="1">UCB-OBI-ISO-001</strain>
        <tissue evidence="1">Gonad</tissue>
    </source>
</reference>
<dbReference type="EMBL" id="KQ420838">
    <property type="protein sequence ID" value="KOF79108.1"/>
    <property type="molecule type" value="Genomic_DNA"/>
</dbReference>
<accession>A0A0L8GQ37</accession>
<name>A0A0L8GQ37_OCTBM</name>
<dbReference type="AlphaFoldDB" id="A0A0L8GQ37"/>
<sequence>MHAQCERCILAADIRESCCFSIRVVGRGVYLAAESQRHRDPNLMNILPWWRFFVNRLRFFGTKIQNVPSKLEIFCLILFLKDS</sequence>
<protein>
    <submittedName>
        <fullName evidence="1">Uncharacterized protein</fullName>
    </submittedName>
</protein>
<gene>
    <name evidence="1" type="ORF">OCBIM_22029890mg</name>
</gene>
<evidence type="ECO:0000313" key="1">
    <source>
        <dbReference type="EMBL" id="KOF79108.1"/>
    </source>
</evidence>
<proteinExistence type="predicted"/>